<dbReference type="InterPro" id="IPR004839">
    <property type="entry name" value="Aminotransferase_I/II_large"/>
</dbReference>
<evidence type="ECO:0000259" key="12">
    <source>
        <dbReference type="Pfam" id="PF00155"/>
    </source>
</evidence>
<dbReference type="PANTHER" id="PTHR43643:SF6">
    <property type="entry name" value="HISTIDINOL-PHOSPHATE AMINOTRANSFERASE"/>
    <property type="match status" value="1"/>
</dbReference>
<dbReference type="EMBL" id="BAHE01000030">
    <property type="protein sequence ID" value="GAC01648.1"/>
    <property type="molecule type" value="Genomic_DNA"/>
</dbReference>
<comment type="catalytic activity">
    <reaction evidence="10">
        <text>L-histidinol phosphate + 2-oxoglutarate = 3-(imidazol-4-yl)-2-oxopropyl phosphate + L-glutamate</text>
        <dbReference type="Rhea" id="RHEA:23744"/>
        <dbReference type="ChEBI" id="CHEBI:16810"/>
        <dbReference type="ChEBI" id="CHEBI:29985"/>
        <dbReference type="ChEBI" id="CHEBI:57766"/>
        <dbReference type="ChEBI" id="CHEBI:57980"/>
        <dbReference type="EC" id="2.6.1.9"/>
    </reaction>
</comment>
<comment type="caution">
    <text evidence="13">The sequence shown here is derived from an EMBL/GenBank/DDBJ whole genome shotgun (WGS) entry which is preliminary data.</text>
</comment>
<evidence type="ECO:0000256" key="8">
    <source>
        <dbReference type="ARBA" id="ARBA00022898"/>
    </source>
</evidence>
<dbReference type="Gene3D" id="3.40.640.10">
    <property type="entry name" value="Type I PLP-dependent aspartate aminotransferase-like (Major domain)"/>
    <property type="match status" value="1"/>
</dbReference>
<evidence type="ECO:0000256" key="10">
    <source>
        <dbReference type="ARBA" id="ARBA00047481"/>
    </source>
</evidence>
<evidence type="ECO:0000256" key="9">
    <source>
        <dbReference type="ARBA" id="ARBA00023102"/>
    </source>
</evidence>
<keyword evidence="14" id="KW-1185">Reference proteome</keyword>
<feature type="domain" description="Aminotransferase class I/classII large" evidence="12">
    <location>
        <begin position="20"/>
        <end position="342"/>
    </location>
</feature>
<evidence type="ECO:0000256" key="11">
    <source>
        <dbReference type="RuleBase" id="RU003693"/>
    </source>
</evidence>
<keyword evidence="8 11" id="KW-0663">Pyridoxal phosphate</keyword>
<comment type="cofactor">
    <cofactor evidence="1 11">
        <name>pyridoxal 5'-phosphate</name>
        <dbReference type="ChEBI" id="CHEBI:597326"/>
    </cofactor>
</comment>
<dbReference type="SUPFAM" id="SSF53383">
    <property type="entry name" value="PLP-dependent transferases"/>
    <property type="match status" value="1"/>
</dbReference>
<dbReference type="PROSITE" id="PS00599">
    <property type="entry name" value="AA_TRANSFER_CLASS_2"/>
    <property type="match status" value="1"/>
</dbReference>
<dbReference type="PANTHER" id="PTHR43643">
    <property type="entry name" value="HISTIDINOL-PHOSPHATE AMINOTRANSFERASE 2"/>
    <property type="match status" value="1"/>
</dbReference>
<dbReference type="InterPro" id="IPR015421">
    <property type="entry name" value="PyrdxlP-dep_Trfase_major"/>
</dbReference>
<accession>K6XB67</accession>
<dbReference type="GO" id="GO:0004400">
    <property type="term" value="F:histidinol-phosphate transaminase activity"/>
    <property type="evidence" value="ECO:0007669"/>
    <property type="project" value="UniProtKB-EC"/>
</dbReference>
<dbReference type="InterPro" id="IPR001917">
    <property type="entry name" value="Aminotrans_II_pyridoxalP_BS"/>
</dbReference>
<dbReference type="EC" id="2.6.1.9" evidence="4"/>
<sequence length="349" mass="36638">MGGPAMSPPLASGASWPSLRLDLNESAYPPLPSVVAALQLEILESHRYPDFLPDRTRGQIACHLGVVPERVTVGPGATGVALAALQYAVRRAADAGVATPALLTSTPTFDGYPILTRMVGMRFDAVELDDEGSVDLDRLLAAITPETAVVVLCSPHNPTGSVVNGGDLNRFLAAVPPHVMTIVDEAYVEFSETASDLHRLIRNPGVLVLRTFSKAYGLAALRVGYGIGAAGLISELRDHEVPFAVGRAAMAAVPVALDAELELAQRIRSMRVERDRLTGVLAQMGVRVVPSQANFVFLPGADGVAVGRLLRGIGIAVKECGAAGTRITVGDRSGTDRVIGALRLTSRSA</sequence>
<organism evidence="13 14">
    <name type="scientific">Gordonia namibiensis NBRC 108229</name>
    <dbReference type="NCBI Taxonomy" id="1208314"/>
    <lineage>
        <taxon>Bacteria</taxon>
        <taxon>Bacillati</taxon>
        <taxon>Actinomycetota</taxon>
        <taxon>Actinomycetes</taxon>
        <taxon>Mycobacteriales</taxon>
        <taxon>Gordoniaceae</taxon>
        <taxon>Gordonia</taxon>
    </lineage>
</organism>
<dbReference type="CDD" id="cd00609">
    <property type="entry name" value="AAT_like"/>
    <property type="match status" value="1"/>
</dbReference>
<dbReference type="GO" id="GO:0000105">
    <property type="term" value="P:L-histidine biosynthetic process"/>
    <property type="evidence" value="ECO:0007669"/>
    <property type="project" value="UniProtKB-KW"/>
</dbReference>
<evidence type="ECO:0000256" key="6">
    <source>
        <dbReference type="ARBA" id="ARBA00022605"/>
    </source>
</evidence>
<dbReference type="InterPro" id="IPR050106">
    <property type="entry name" value="HistidinolP_aminotransfase"/>
</dbReference>
<dbReference type="AlphaFoldDB" id="K6XB67"/>
<dbReference type="GO" id="GO:0030170">
    <property type="term" value="F:pyridoxal phosphate binding"/>
    <property type="evidence" value="ECO:0007669"/>
    <property type="project" value="InterPro"/>
</dbReference>
<evidence type="ECO:0000256" key="4">
    <source>
        <dbReference type="ARBA" id="ARBA00012748"/>
    </source>
</evidence>
<keyword evidence="9" id="KW-0368">Histidine biosynthesis</keyword>
<evidence type="ECO:0000256" key="2">
    <source>
        <dbReference type="ARBA" id="ARBA00005011"/>
    </source>
</evidence>
<dbReference type="Proteomes" id="UP000035058">
    <property type="component" value="Unassembled WGS sequence"/>
</dbReference>
<comment type="similarity">
    <text evidence="3">Belongs to the class-II pyridoxal-phosphate-dependent aminotransferase family. Histidinol-phosphate aminotransferase subfamily.</text>
</comment>
<proteinExistence type="inferred from homology"/>
<dbReference type="Pfam" id="PF00155">
    <property type="entry name" value="Aminotran_1_2"/>
    <property type="match status" value="1"/>
</dbReference>
<evidence type="ECO:0000256" key="7">
    <source>
        <dbReference type="ARBA" id="ARBA00022679"/>
    </source>
</evidence>
<name>K6XB67_9ACTN</name>
<keyword evidence="5 13" id="KW-0032">Aminotransferase</keyword>
<evidence type="ECO:0000256" key="3">
    <source>
        <dbReference type="ARBA" id="ARBA00007970"/>
    </source>
</evidence>
<dbReference type="InterPro" id="IPR015424">
    <property type="entry name" value="PyrdxlP-dep_Trfase"/>
</dbReference>
<keyword evidence="6" id="KW-0028">Amino-acid biosynthesis</keyword>
<comment type="pathway">
    <text evidence="2">Amino-acid biosynthesis; L-histidine biosynthesis; L-histidine from 5-phospho-alpha-D-ribose 1-diphosphate: step 7/9.</text>
</comment>
<reference evidence="13 14" key="1">
    <citation type="submission" date="2012-08" db="EMBL/GenBank/DDBJ databases">
        <title>Whole genome shotgun sequence of Gordonia namibiensis NBRC 108229.</title>
        <authorList>
            <person name="Isaki-Nakamura S."/>
            <person name="Hosoyama A."/>
            <person name="Tsuchikane K."/>
            <person name="Katsumata H."/>
            <person name="Baba S."/>
            <person name="Yamazaki S."/>
            <person name="Fujita N."/>
        </authorList>
    </citation>
    <scope>NUCLEOTIDE SEQUENCE [LARGE SCALE GENOMIC DNA]</scope>
    <source>
        <strain evidence="13 14">NBRC 108229</strain>
    </source>
</reference>
<gene>
    <name evidence="13" type="ORF">GONAM_30_00570</name>
</gene>
<dbReference type="InterPro" id="IPR015422">
    <property type="entry name" value="PyrdxlP-dep_Trfase_small"/>
</dbReference>
<evidence type="ECO:0000256" key="5">
    <source>
        <dbReference type="ARBA" id="ARBA00022576"/>
    </source>
</evidence>
<evidence type="ECO:0000313" key="14">
    <source>
        <dbReference type="Proteomes" id="UP000035058"/>
    </source>
</evidence>
<keyword evidence="7 13" id="KW-0808">Transferase</keyword>
<evidence type="ECO:0000256" key="1">
    <source>
        <dbReference type="ARBA" id="ARBA00001933"/>
    </source>
</evidence>
<dbReference type="Gene3D" id="3.90.1150.10">
    <property type="entry name" value="Aspartate Aminotransferase, domain 1"/>
    <property type="match status" value="1"/>
</dbReference>
<protein>
    <recommendedName>
        <fullName evidence="4">histidinol-phosphate transaminase</fullName>
        <ecNumber evidence="4">2.6.1.9</ecNumber>
    </recommendedName>
</protein>
<evidence type="ECO:0000313" key="13">
    <source>
        <dbReference type="EMBL" id="GAC01648.1"/>
    </source>
</evidence>